<dbReference type="Proteomes" id="UP001597526">
    <property type="component" value="Unassembled WGS sequence"/>
</dbReference>
<evidence type="ECO:0000313" key="1">
    <source>
        <dbReference type="EMBL" id="MFD2587328.1"/>
    </source>
</evidence>
<comment type="caution">
    <text evidence="1">The sequence shown here is derived from an EMBL/GenBank/DDBJ whole genome shotgun (WGS) entry which is preliminary data.</text>
</comment>
<name>A0ABW5MY96_9FLAO</name>
<evidence type="ECO:0000313" key="2">
    <source>
        <dbReference type="Proteomes" id="UP001597526"/>
    </source>
</evidence>
<protein>
    <submittedName>
        <fullName evidence="1">Uncharacterized protein</fullName>
    </submittedName>
</protein>
<proteinExistence type="predicted"/>
<gene>
    <name evidence="1" type="ORF">ACFSQJ_10325</name>
</gene>
<sequence>MRVLRWAIRLHFHSKEKLWKLFDAFNEDKIYVANVSDILQKYIDFKIDDIEEFAATYTYDFHDTRRILDNKKSKEHMYNRVYKMMKALEEKGSLDR</sequence>
<keyword evidence="2" id="KW-1185">Reference proteome</keyword>
<dbReference type="EMBL" id="JBHULB010000013">
    <property type="protein sequence ID" value="MFD2587328.1"/>
    <property type="molecule type" value="Genomic_DNA"/>
</dbReference>
<reference evidence="2" key="1">
    <citation type="journal article" date="2019" name="Int. J. Syst. Evol. Microbiol.">
        <title>The Global Catalogue of Microorganisms (GCM) 10K type strain sequencing project: providing services to taxonomists for standard genome sequencing and annotation.</title>
        <authorList>
            <consortium name="The Broad Institute Genomics Platform"/>
            <consortium name="The Broad Institute Genome Sequencing Center for Infectious Disease"/>
            <person name="Wu L."/>
            <person name="Ma J."/>
        </authorList>
    </citation>
    <scope>NUCLEOTIDE SEQUENCE [LARGE SCALE GENOMIC DNA]</scope>
    <source>
        <strain evidence="2">KCTC 52368</strain>
    </source>
</reference>
<organism evidence="1 2">
    <name type="scientific">Croceitalea marina</name>
    <dbReference type="NCBI Taxonomy" id="1775166"/>
    <lineage>
        <taxon>Bacteria</taxon>
        <taxon>Pseudomonadati</taxon>
        <taxon>Bacteroidota</taxon>
        <taxon>Flavobacteriia</taxon>
        <taxon>Flavobacteriales</taxon>
        <taxon>Flavobacteriaceae</taxon>
        <taxon>Croceitalea</taxon>
    </lineage>
</organism>
<dbReference type="RefSeq" id="WP_339142018.1">
    <property type="nucleotide sequence ID" value="NZ_JBHULB010000013.1"/>
</dbReference>
<accession>A0ABW5MY96</accession>